<proteinExistence type="predicted"/>
<name>A0A1I7YKK4_9BILA</name>
<reference evidence="3" key="1">
    <citation type="submission" date="2016-11" db="UniProtKB">
        <authorList>
            <consortium name="WormBaseParasite"/>
        </authorList>
    </citation>
    <scope>IDENTIFICATION</scope>
</reference>
<feature type="region of interest" description="Disordered" evidence="1">
    <location>
        <begin position="14"/>
        <end position="45"/>
    </location>
</feature>
<sequence>MPLSSCSSFAAAPYVDDGEQLPPRERVPHEAGVSYLQQSRPNGGPLRERHLRLRAWHFPLLFRVHPLLVHPLLCGRLQGRMSPLSPLRPLLRSVQETQLLTRLDLLHKIHIILAVKEE</sequence>
<keyword evidence="2" id="KW-1185">Reference proteome</keyword>
<organism evidence="2 3">
    <name type="scientific">Steinernema glaseri</name>
    <dbReference type="NCBI Taxonomy" id="37863"/>
    <lineage>
        <taxon>Eukaryota</taxon>
        <taxon>Metazoa</taxon>
        <taxon>Ecdysozoa</taxon>
        <taxon>Nematoda</taxon>
        <taxon>Chromadorea</taxon>
        <taxon>Rhabditida</taxon>
        <taxon>Tylenchina</taxon>
        <taxon>Panagrolaimomorpha</taxon>
        <taxon>Strongyloidoidea</taxon>
        <taxon>Steinernematidae</taxon>
        <taxon>Steinernema</taxon>
    </lineage>
</organism>
<protein>
    <submittedName>
        <fullName evidence="3">Uncharacterized protein</fullName>
    </submittedName>
</protein>
<evidence type="ECO:0000256" key="1">
    <source>
        <dbReference type="SAM" id="MobiDB-lite"/>
    </source>
</evidence>
<dbReference type="Proteomes" id="UP000095287">
    <property type="component" value="Unplaced"/>
</dbReference>
<evidence type="ECO:0000313" key="2">
    <source>
        <dbReference type="Proteomes" id="UP000095287"/>
    </source>
</evidence>
<evidence type="ECO:0000313" key="3">
    <source>
        <dbReference type="WBParaSite" id="L893_g1706.t1"/>
    </source>
</evidence>
<dbReference type="WBParaSite" id="L893_g1706.t1">
    <property type="protein sequence ID" value="L893_g1706.t1"/>
    <property type="gene ID" value="L893_g1706"/>
</dbReference>
<dbReference type="AlphaFoldDB" id="A0A1I7YKK4"/>
<accession>A0A1I7YKK4</accession>